<dbReference type="PROSITE" id="PS51257">
    <property type="entry name" value="PROKAR_LIPOPROTEIN"/>
    <property type="match status" value="1"/>
</dbReference>
<evidence type="ECO:0000313" key="4">
    <source>
        <dbReference type="Proteomes" id="UP000427071"/>
    </source>
</evidence>
<keyword evidence="4" id="KW-1185">Reference proteome</keyword>
<dbReference type="AlphaFoldDB" id="A0A6B8VND7"/>
<dbReference type="InterPro" id="IPR038670">
    <property type="entry name" value="HslJ-like_sf"/>
</dbReference>
<name>A0A6B8VND7_9CORY</name>
<feature type="signal peptide" evidence="1">
    <location>
        <begin position="1"/>
        <end position="18"/>
    </location>
</feature>
<evidence type="ECO:0000313" key="3">
    <source>
        <dbReference type="EMBL" id="QGU01291.1"/>
    </source>
</evidence>
<reference evidence="4" key="1">
    <citation type="submission" date="2019-11" db="EMBL/GenBank/DDBJ databases">
        <title>Complete genome sequence of Corynebacterium kalinowskii 1959, a novel Corynebacterium species isolated from soil of a small paddock in Vilsendorf, Germany.</title>
        <authorList>
            <person name="Schaffert L."/>
            <person name="Ruwe M."/>
            <person name="Milse J."/>
            <person name="Hanuschka K."/>
            <person name="Ortseifen V."/>
            <person name="Droste J."/>
            <person name="Brandt D."/>
            <person name="Schlueter L."/>
            <person name="Kutter Y."/>
            <person name="Vinke S."/>
            <person name="Viehoefer P."/>
            <person name="Jacob L."/>
            <person name="Luebke N.-C."/>
            <person name="Schulte-Berndt E."/>
            <person name="Hain C."/>
            <person name="Linder M."/>
            <person name="Schmidt P."/>
            <person name="Wollenschlaeger L."/>
            <person name="Luttermann T."/>
            <person name="Thieme E."/>
            <person name="Hassa J."/>
            <person name="Haak M."/>
            <person name="Wittchen M."/>
            <person name="Mentz A."/>
            <person name="Persicke M."/>
            <person name="Busche T."/>
            <person name="Ruckert C."/>
        </authorList>
    </citation>
    <scope>NUCLEOTIDE SEQUENCE [LARGE SCALE GENOMIC DNA]</scope>
    <source>
        <strain evidence="4">1959</strain>
    </source>
</reference>
<dbReference type="EMBL" id="CP046452">
    <property type="protein sequence ID" value="QGU01291.1"/>
    <property type="molecule type" value="Genomic_DNA"/>
</dbReference>
<accession>A0A6B8VND7</accession>
<dbReference type="InterPro" id="IPR005184">
    <property type="entry name" value="DUF306_Meta_HslJ"/>
</dbReference>
<dbReference type="Pfam" id="PF03724">
    <property type="entry name" value="META"/>
    <property type="match status" value="1"/>
</dbReference>
<proteinExistence type="predicted"/>
<dbReference type="Proteomes" id="UP000427071">
    <property type="component" value="Chromosome"/>
</dbReference>
<dbReference type="RefSeq" id="WP_156191707.1">
    <property type="nucleotide sequence ID" value="NZ_CP046452.1"/>
</dbReference>
<gene>
    <name evidence="3" type="ORF">CKALI_01960</name>
</gene>
<dbReference type="Gene3D" id="2.40.128.270">
    <property type="match status" value="1"/>
</dbReference>
<feature type="chain" id="PRO_5039539814" description="DUF306 domain-containing protein" evidence="1">
    <location>
        <begin position="19"/>
        <end position="139"/>
    </location>
</feature>
<feature type="domain" description="DUF306" evidence="2">
    <location>
        <begin position="25"/>
        <end position="127"/>
    </location>
</feature>
<organism evidence="3 4">
    <name type="scientific">Corynebacterium kalinowskii</name>
    <dbReference type="NCBI Taxonomy" id="2675216"/>
    <lineage>
        <taxon>Bacteria</taxon>
        <taxon>Bacillati</taxon>
        <taxon>Actinomycetota</taxon>
        <taxon>Actinomycetes</taxon>
        <taxon>Mycobacteriales</taxon>
        <taxon>Corynebacteriaceae</taxon>
        <taxon>Corynebacterium</taxon>
    </lineage>
</organism>
<dbReference type="KEGG" id="ckw:CKALI_01960"/>
<keyword evidence="1" id="KW-0732">Signal</keyword>
<protein>
    <recommendedName>
        <fullName evidence="2">DUF306 domain-containing protein</fullName>
    </recommendedName>
</protein>
<evidence type="ECO:0000259" key="2">
    <source>
        <dbReference type="Pfam" id="PF03724"/>
    </source>
</evidence>
<evidence type="ECO:0000256" key="1">
    <source>
        <dbReference type="SAM" id="SignalP"/>
    </source>
</evidence>
<sequence length="139" mass="15026">MKKLLAVLVCGVALTACSNEIPMSNTWQVTNVYTSPDVPSQVPVPAYLVFGDSTVTGSTGCSEIQGRVSFTPDAAQPTHASFRDMNFRDASCEGSQRFFHDQMVALLGGELEVKKEKDEMLLTKTDGLDRPGIRLVAAN</sequence>